<evidence type="ECO:0000313" key="3">
    <source>
        <dbReference type="Proteomes" id="UP001055039"/>
    </source>
</evidence>
<accession>A0ABQ4U730</accession>
<sequence>MEIFIDEAGQFTKHTGWSAICALTLPHREVGQARRKISYSTKDWPRAPNGELKGGSLDVDHLRKLSDLLFERGALLHLSAIDMGIESDEGLAVHKNLQCESMTRNLTEEHHPDVIARIWELRRTLERMPMQLYVQTVLMRDLVASVIEDTTLYFSQRRPQELAIFEWTIDAKDPLKVTTHEQWWLDTVGPLLESRGRTKPLKALADPSADYSFFDKSFSLQKELWHPHEERKVVDGYDIRKVVIDNINFVDSRTDVLIQSIDIFSNFFRRLLNEHVSDPEVARCLGRNQIKRKIDGNYQSASLLSLSCDGSERFDSIGGLIQLMGQSGRPMLLPKRTSSKRGNIKSQVKIDSVGRSKAAPVRLG</sequence>
<name>A0ABQ4U730_9HYPH</name>
<reference evidence="2" key="1">
    <citation type="journal article" date="2021" name="Front. Microbiol.">
        <title>Comprehensive Comparative Genomics and Phenotyping of Methylobacterium Species.</title>
        <authorList>
            <person name="Alessa O."/>
            <person name="Ogura Y."/>
            <person name="Fujitani Y."/>
            <person name="Takami H."/>
            <person name="Hayashi T."/>
            <person name="Sahin N."/>
            <person name="Tani A."/>
        </authorList>
    </citation>
    <scope>NUCLEOTIDE SEQUENCE</scope>
    <source>
        <strain evidence="2">NBRC 15686</strain>
    </source>
</reference>
<evidence type="ECO:0008006" key="4">
    <source>
        <dbReference type="Google" id="ProtNLM"/>
    </source>
</evidence>
<evidence type="ECO:0000313" key="2">
    <source>
        <dbReference type="EMBL" id="GJE63254.1"/>
    </source>
</evidence>
<dbReference type="RefSeq" id="WP_238222070.1">
    <property type="nucleotide sequence ID" value="NZ_BAAADH010000020.1"/>
</dbReference>
<dbReference type="Proteomes" id="UP001055039">
    <property type="component" value="Unassembled WGS sequence"/>
</dbReference>
<evidence type="ECO:0000256" key="1">
    <source>
        <dbReference type="SAM" id="MobiDB-lite"/>
    </source>
</evidence>
<dbReference type="EMBL" id="BPRC01000001">
    <property type="protein sequence ID" value="GJE63254.1"/>
    <property type="molecule type" value="Genomic_DNA"/>
</dbReference>
<organism evidence="2 3">
    <name type="scientific">Methylorubrum aminovorans</name>
    <dbReference type="NCBI Taxonomy" id="269069"/>
    <lineage>
        <taxon>Bacteria</taxon>
        <taxon>Pseudomonadati</taxon>
        <taxon>Pseudomonadota</taxon>
        <taxon>Alphaproteobacteria</taxon>
        <taxon>Hyphomicrobiales</taxon>
        <taxon>Methylobacteriaceae</taxon>
        <taxon>Methylorubrum</taxon>
    </lineage>
</organism>
<keyword evidence="3" id="KW-1185">Reference proteome</keyword>
<gene>
    <name evidence="2" type="ORF">LNAOJCKE_0448</name>
</gene>
<reference evidence="2" key="2">
    <citation type="submission" date="2021-08" db="EMBL/GenBank/DDBJ databases">
        <authorList>
            <person name="Tani A."/>
            <person name="Ola A."/>
            <person name="Ogura Y."/>
            <person name="Katsura K."/>
            <person name="Hayashi T."/>
        </authorList>
    </citation>
    <scope>NUCLEOTIDE SEQUENCE</scope>
    <source>
        <strain evidence="2">NBRC 15686</strain>
    </source>
</reference>
<proteinExistence type="predicted"/>
<feature type="region of interest" description="Disordered" evidence="1">
    <location>
        <begin position="331"/>
        <end position="364"/>
    </location>
</feature>
<protein>
    <recommendedName>
        <fullName evidence="4">DUF3800 domain-containing protein</fullName>
    </recommendedName>
</protein>
<comment type="caution">
    <text evidence="2">The sequence shown here is derived from an EMBL/GenBank/DDBJ whole genome shotgun (WGS) entry which is preliminary data.</text>
</comment>